<keyword evidence="1" id="KW-0472">Membrane</keyword>
<evidence type="ECO:0000313" key="3">
    <source>
        <dbReference type="Proteomes" id="UP001161325"/>
    </source>
</evidence>
<comment type="caution">
    <text evidence="2">The sequence shown here is derived from an EMBL/GenBank/DDBJ whole genome shotgun (WGS) entry which is preliminary data.</text>
</comment>
<dbReference type="EMBL" id="BRXS01000004">
    <property type="protein sequence ID" value="GLC26271.1"/>
    <property type="molecule type" value="Genomic_DNA"/>
</dbReference>
<keyword evidence="1" id="KW-1133">Transmembrane helix</keyword>
<proteinExistence type="predicted"/>
<reference evidence="2" key="1">
    <citation type="submission" date="2022-08" db="EMBL/GenBank/DDBJ databases">
        <title>Draft genome sequencing of Roseisolibacter agri AW1220.</title>
        <authorList>
            <person name="Tobiishi Y."/>
            <person name="Tonouchi A."/>
        </authorList>
    </citation>
    <scope>NUCLEOTIDE SEQUENCE</scope>
    <source>
        <strain evidence="2">AW1220</strain>
    </source>
</reference>
<keyword evidence="1" id="KW-0812">Transmembrane</keyword>
<organism evidence="2 3">
    <name type="scientific">Roseisolibacter agri</name>
    <dbReference type="NCBI Taxonomy" id="2014610"/>
    <lineage>
        <taxon>Bacteria</taxon>
        <taxon>Pseudomonadati</taxon>
        <taxon>Gemmatimonadota</taxon>
        <taxon>Gemmatimonadia</taxon>
        <taxon>Gemmatimonadales</taxon>
        <taxon>Gemmatimonadaceae</taxon>
        <taxon>Roseisolibacter</taxon>
    </lineage>
</organism>
<protein>
    <submittedName>
        <fullName evidence="2">Uncharacterized protein</fullName>
    </submittedName>
</protein>
<sequence length="129" mass="14748">MRRRRARLLIDDGPGVFERRRNERRDHDRRMRRRREEDAGAGALALLAAGFAGGLVLGTAVWAGMLDRSRQGLFSRQPVRRFAAVSYLATRPSVDTARLLRDYVRWEPLPLLRRRGRQALAAVEASLAR</sequence>
<evidence type="ECO:0000313" key="2">
    <source>
        <dbReference type="EMBL" id="GLC26271.1"/>
    </source>
</evidence>
<keyword evidence="3" id="KW-1185">Reference proteome</keyword>
<dbReference type="AlphaFoldDB" id="A0AA37QCC0"/>
<gene>
    <name evidence="2" type="ORF">rosag_27840</name>
</gene>
<dbReference type="Proteomes" id="UP001161325">
    <property type="component" value="Unassembled WGS sequence"/>
</dbReference>
<feature type="transmembrane region" description="Helical" evidence="1">
    <location>
        <begin position="39"/>
        <end position="65"/>
    </location>
</feature>
<accession>A0AA37QCC0</accession>
<evidence type="ECO:0000256" key="1">
    <source>
        <dbReference type="SAM" id="Phobius"/>
    </source>
</evidence>
<dbReference type="RefSeq" id="WP_284350729.1">
    <property type="nucleotide sequence ID" value="NZ_BRXS01000004.1"/>
</dbReference>
<name>A0AA37QCC0_9BACT</name>